<dbReference type="InterPro" id="IPR027450">
    <property type="entry name" value="AlkB-like"/>
</dbReference>
<dbReference type="OrthoDB" id="412814at2759"/>
<dbReference type="GO" id="GO:0006974">
    <property type="term" value="P:DNA damage response"/>
    <property type="evidence" value="ECO:0007669"/>
    <property type="project" value="InterPro"/>
</dbReference>
<dbReference type="PANTHER" id="PTHR21052">
    <property type="entry name" value="SPERMATOGENESIS ASSOCIATED 11-RELATED"/>
    <property type="match status" value="1"/>
</dbReference>
<dbReference type="InterPro" id="IPR032870">
    <property type="entry name" value="ALKBH7-like"/>
</dbReference>
<evidence type="ECO:0000256" key="1">
    <source>
        <dbReference type="SAM" id="MobiDB-lite"/>
    </source>
</evidence>
<accession>A0A397STR0</accession>
<sequence length="249" mass="28178">MYEDLSDEELFGPSDHSDTNTESNSSNKHFDHEVSSNSLSENEPINLSSTTFPSISGLILYENLLTDEQQNELINGIIKANYFDNPESNQAMCFGALPSFLLHAVEIISSVPGIFPDEIQNRKPLFDQAFEDGIIVISLLSTCVMQFKPLYEIGHDDDNTNSYNKFKDIQHSDEMIPVILRPGSVLSISGSARYNWTHGIEETKIDKVGDEKIIRNIRVSVTLRKLKQDQLLLNKDDSNSFSFEIKKRK</sequence>
<evidence type="ECO:0000313" key="4">
    <source>
        <dbReference type="Proteomes" id="UP000265703"/>
    </source>
</evidence>
<dbReference type="GO" id="GO:0005759">
    <property type="term" value="C:mitochondrial matrix"/>
    <property type="evidence" value="ECO:0007669"/>
    <property type="project" value="TreeGrafter"/>
</dbReference>
<dbReference type="GO" id="GO:0006631">
    <property type="term" value="P:fatty acid metabolic process"/>
    <property type="evidence" value="ECO:0007669"/>
    <property type="project" value="TreeGrafter"/>
</dbReference>
<name>A0A397STR0_9GLOM</name>
<dbReference type="Pfam" id="PF13532">
    <property type="entry name" value="2OG-FeII_Oxy_2"/>
    <property type="match status" value="1"/>
</dbReference>
<dbReference type="PANTHER" id="PTHR21052:SF0">
    <property type="entry name" value="ALPHA-KETOGLUTARATE-DEPENDENT DIOXYGENASE ALKB HOMOLOG 7, MITOCHONDRIAL"/>
    <property type="match status" value="1"/>
</dbReference>
<dbReference type="SUPFAM" id="SSF51197">
    <property type="entry name" value="Clavaminate synthase-like"/>
    <property type="match status" value="1"/>
</dbReference>
<evidence type="ECO:0000313" key="3">
    <source>
        <dbReference type="EMBL" id="RIA87395.1"/>
    </source>
</evidence>
<comment type="caution">
    <text evidence="3">The sequence shown here is derived from an EMBL/GenBank/DDBJ whole genome shotgun (WGS) entry which is preliminary data.</text>
</comment>
<dbReference type="Gene3D" id="2.60.120.590">
    <property type="entry name" value="Alpha-ketoglutarate-dependent dioxygenase AlkB-like"/>
    <property type="match status" value="1"/>
</dbReference>
<keyword evidence="4" id="KW-1185">Reference proteome</keyword>
<dbReference type="EMBL" id="QKYT01000311">
    <property type="protein sequence ID" value="RIA87395.1"/>
    <property type="molecule type" value="Genomic_DNA"/>
</dbReference>
<dbReference type="AlphaFoldDB" id="A0A397STR0"/>
<protein>
    <recommendedName>
        <fullName evidence="2">Alpha-ketoglutarate-dependent dioxygenase AlkB-like domain-containing protein</fullName>
    </recommendedName>
</protein>
<feature type="region of interest" description="Disordered" evidence="1">
    <location>
        <begin position="1"/>
        <end position="45"/>
    </location>
</feature>
<reference evidence="3 4" key="1">
    <citation type="submission" date="2018-06" db="EMBL/GenBank/DDBJ databases">
        <title>Comparative genomics reveals the genomic features of Rhizophagus irregularis, R. cerebriforme, R. diaphanum and Gigaspora rosea, and their symbiotic lifestyle signature.</title>
        <authorList>
            <person name="Morin E."/>
            <person name="San Clemente H."/>
            <person name="Chen E.C.H."/>
            <person name="De La Providencia I."/>
            <person name="Hainaut M."/>
            <person name="Kuo A."/>
            <person name="Kohler A."/>
            <person name="Murat C."/>
            <person name="Tang N."/>
            <person name="Roy S."/>
            <person name="Loubradou J."/>
            <person name="Henrissat B."/>
            <person name="Grigoriev I.V."/>
            <person name="Corradi N."/>
            <person name="Roux C."/>
            <person name="Martin F.M."/>
        </authorList>
    </citation>
    <scope>NUCLEOTIDE SEQUENCE [LARGE SCALE GENOMIC DNA]</scope>
    <source>
        <strain evidence="3 4">DAOM 227022</strain>
    </source>
</reference>
<gene>
    <name evidence="3" type="ORF">C1645_807345</name>
</gene>
<organism evidence="3 4">
    <name type="scientific">Glomus cerebriforme</name>
    <dbReference type="NCBI Taxonomy" id="658196"/>
    <lineage>
        <taxon>Eukaryota</taxon>
        <taxon>Fungi</taxon>
        <taxon>Fungi incertae sedis</taxon>
        <taxon>Mucoromycota</taxon>
        <taxon>Glomeromycotina</taxon>
        <taxon>Glomeromycetes</taxon>
        <taxon>Glomerales</taxon>
        <taxon>Glomeraceae</taxon>
        <taxon>Glomus</taxon>
    </lineage>
</organism>
<feature type="compositionally biased region" description="Acidic residues" evidence="1">
    <location>
        <begin position="1"/>
        <end position="10"/>
    </location>
</feature>
<evidence type="ECO:0000259" key="2">
    <source>
        <dbReference type="Pfam" id="PF13532"/>
    </source>
</evidence>
<proteinExistence type="predicted"/>
<feature type="domain" description="Alpha-ketoglutarate-dependent dioxygenase AlkB-like" evidence="2">
    <location>
        <begin position="129"/>
        <end position="224"/>
    </location>
</feature>
<dbReference type="InterPro" id="IPR037151">
    <property type="entry name" value="AlkB-like_sf"/>
</dbReference>
<dbReference type="Proteomes" id="UP000265703">
    <property type="component" value="Unassembled WGS sequence"/>
</dbReference>
<feature type="compositionally biased region" description="Polar residues" evidence="1">
    <location>
        <begin position="35"/>
        <end position="45"/>
    </location>
</feature>